<dbReference type="AlphaFoldDB" id="A0A0D2LLE8"/>
<gene>
    <name evidence="1" type="ORF">HYPSUDRAFT_128800</name>
</gene>
<dbReference type="InterPro" id="IPR046341">
    <property type="entry name" value="SET_dom_sf"/>
</dbReference>
<organism evidence="1 2">
    <name type="scientific">Hypholoma sublateritium (strain FD-334 SS-4)</name>
    <dbReference type="NCBI Taxonomy" id="945553"/>
    <lineage>
        <taxon>Eukaryota</taxon>
        <taxon>Fungi</taxon>
        <taxon>Dikarya</taxon>
        <taxon>Basidiomycota</taxon>
        <taxon>Agaricomycotina</taxon>
        <taxon>Agaricomycetes</taxon>
        <taxon>Agaricomycetidae</taxon>
        <taxon>Agaricales</taxon>
        <taxon>Agaricineae</taxon>
        <taxon>Strophariaceae</taxon>
        <taxon>Hypholoma</taxon>
    </lineage>
</organism>
<reference evidence="2" key="1">
    <citation type="submission" date="2014-04" db="EMBL/GenBank/DDBJ databases">
        <title>Evolutionary Origins and Diversification of the Mycorrhizal Mutualists.</title>
        <authorList>
            <consortium name="DOE Joint Genome Institute"/>
            <consortium name="Mycorrhizal Genomics Consortium"/>
            <person name="Kohler A."/>
            <person name="Kuo A."/>
            <person name="Nagy L.G."/>
            <person name="Floudas D."/>
            <person name="Copeland A."/>
            <person name="Barry K.W."/>
            <person name="Cichocki N."/>
            <person name="Veneault-Fourrey C."/>
            <person name="LaButti K."/>
            <person name="Lindquist E.A."/>
            <person name="Lipzen A."/>
            <person name="Lundell T."/>
            <person name="Morin E."/>
            <person name="Murat C."/>
            <person name="Riley R."/>
            <person name="Ohm R."/>
            <person name="Sun H."/>
            <person name="Tunlid A."/>
            <person name="Henrissat B."/>
            <person name="Grigoriev I.V."/>
            <person name="Hibbett D.S."/>
            <person name="Martin F."/>
        </authorList>
    </citation>
    <scope>NUCLEOTIDE SEQUENCE [LARGE SCALE GENOMIC DNA]</scope>
    <source>
        <strain evidence="2">FD-334 SS-4</strain>
    </source>
</reference>
<dbReference type="Proteomes" id="UP000054270">
    <property type="component" value="Unassembled WGS sequence"/>
</dbReference>
<dbReference type="STRING" id="945553.A0A0D2LLE8"/>
<dbReference type="OrthoDB" id="441812at2759"/>
<dbReference type="Gene3D" id="3.90.1410.10">
    <property type="entry name" value="set domain protein methyltransferase, domain 1"/>
    <property type="match status" value="1"/>
</dbReference>
<proteinExistence type="predicted"/>
<protein>
    <submittedName>
        <fullName evidence="1">Uncharacterized protein</fullName>
    </submittedName>
</protein>
<name>A0A0D2LLE8_HYPSF</name>
<evidence type="ECO:0000313" key="1">
    <source>
        <dbReference type="EMBL" id="KJA28742.1"/>
    </source>
</evidence>
<dbReference type="SUPFAM" id="SSF82199">
    <property type="entry name" value="SET domain"/>
    <property type="match status" value="1"/>
</dbReference>
<keyword evidence="2" id="KW-1185">Reference proteome</keyword>
<evidence type="ECO:0000313" key="2">
    <source>
        <dbReference type="Proteomes" id="UP000054270"/>
    </source>
</evidence>
<dbReference type="OMA" id="LLEWCAN"/>
<accession>A0A0D2LLE8</accession>
<sequence length="162" mass="17563">MLLRQNKLNALEDWCAENSIFLDDKIYLGNHGQSGIGVFSKSDHIQPQNTLSRISKTSVLSVRSCSLAGVISNAPYGLAAQLSLSLALYVEMYSRWYGYLESFPVGIVDLPIFWSLPPEANTAVTATQNALTGSICLTGTEAAKIRDKELETGGTALVRYSG</sequence>
<dbReference type="EMBL" id="KN817520">
    <property type="protein sequence ID" value="KJA28742.1"/>
    <property type="molecule type" value="Genomic_DNA"/>
</dbReference>